<feature type="domain" description="Prepilin peptidase A24 N-terminal" evidence="12">
    <location>
        <begin position="13"/>
        <end position="93"/>
    </location>
</feature>
<dbReference type="Pfam" id="PF06750">
    <property type="entry name" value="A24_N_bact"/>
    <property type="match status" value="1"/>
</dbReference>
<evidence type="ECO:0000313" key="13">
    <source>
        <dbReference type="EMBL" id="TMQ55314.1"/>
    </source>
</evidence>
<keyword evidence="9" id="KW-0645">Protease</keyword>
<dbReference type="InterPro" id="IPR010627">
    <property type="entry name" value="Prepilin_pept_A24_N"/>
</dbReference>
<keyword evidence="3" id="KW-1003">Cell membrane</keyword>
<dbReference type="AlphaFoldDB" id="A0A538SVM1"/>
<feature type="transmembrane region" description="Helical" evidence="10">
    <location>
        <begin position="227"/>
        <end position="245"/>
    </location>
</feature>
<feature type="transmembrane region" description="Helical" evidence="10">
    <location>
        <begin position="189"/>
        <end position="215"/>
    </location>
</feature>
<dbReference type="GO" id="GO:0004190">
    <property type="term" value="F:aspartic-type endopeptidase activity"/>
    <property type="evidence" value="ECO:0007669"/>
    <property type="project" value="UniProtKB-EC"/>
</dbReference>
<evidence type="ECO:0000256" key="8">
    <source>
        <dbReference type="RuleBase" id="RU003793"/>
    </source>
</evidence>
<dbReference type="GO" id="GO:0008168">
    <property type="term" value="F:methyltransferase activity"/>
    <property type="evidence" value="ECO:0007669"/>
    <property type="project" value="UniProtKB-KW"/>
</dbReference>
<evidence type="ECO:0000313" key="14">
    <source>
        <dbReference type="Proteomes" id="UP000317716"/>
    </source>
</evidence>
<evidence type="ECO:0000256" key="10">
    <source>
        <dbReference type="SAM" id="Phobius"/>
    </source>
</evidence>
<dbReference type="PANTHER" id="PTHR30487:SF0">
    <property type="entry name" value="PREPILIN LEADER PEPTIDASE_N-METHYLTRANSFERASE-RELATED"/>
    <property type="match status" value="1"/>
</dbReference>
<evidence type="ECO:0000256" key="2">
    <source>
        <dbReference type="ARBA" id="ARBA00005801"/>
    </source>
</evidence>
<dbReference type="InterPro" id="IPR014032">
    <property type="entry name" value="Peptidase_A24A_bac"/>
</dbReference>
<dbReference type="Proteomes" id="UP000317716">
    <property type="component" value="Unassembled WGS sequence"/>
</dbReference>
<comment type="subcellular location">
    <subcellularLocation>
        <location evidence="1">Cell inner membrane</location>
        <topology evidence="1">Multi-pass membrane protein</topology>
    </subcellularLocation>
    <subcellularLocation>
        <location evidence="9">Cell membrane</location>
        <topology evidence="9">Multi-pass membrane protein</topology>
    </subcellularLocation>
</comment>
<name>A0A538SVM1_UNCEI</name>
<dbReference type="PRINTS" id="PR00864">
    <property type="entry name" value="PREPILNPTASE"/>
</dbReference>
<evidence type="ECO:0000259" key="12">
    <source>
        <dbReference type="Pfam" id="PF06750"/>
    </source>
</evidence>
<evidence type="ECO:0000256" key="3">
    <source>
        <dbReference type="ARBA" id="ARBA00022475"/>
    </source>
</evidence>
<evidence type="ECO:0000256" key="9">
    <source>
        <dbReference type="RuleBase" id="RU003794"/>
    </source>
</evidence>
<feature type="transmembrane region" description="Helical" evidence="10">
    <location>
        <begin position="100"/>
        <end position="118"/>
    </location>
</feature>
<reference evidence="13 14" key="1">
    <citation type="journal article" date="2019" name="Nat. Microbiol.">
        <title>Mediterranean grassland soil C-N compound turnover is dependent on rainfall and depth, and is mediated by genomically divergent microorganisms.</title>
        <authorList>
            <person name="Diamond S."/>
            <person name="Andeer P.F."/>
            <person name="Li Z."/>
            <person name="Crits-Christoph A."/>
            <person name="Burstein D."/>
            <person name="Anantharaman K."/>
            <person name="Lane K.R."/>
            <person name="Thomas B.C."/>
            <person name="Pan C."/>
            <person name="Northen T.R."/>
            <person name="Banfield J.F."/>
        </authorList>
    </citation>
    <scope>NUCLEOTIDE SEQUENCE [LARGE SCALE GENOMIC DNA]</scope>
    <source>
        <strain evidence="13">WS_2</strain>
    </source>
</reference>
<dbReference type="EC" id="2.1.1.-" evidence="9"/>
<evidence type="ECO:0000256" key="7">
    <source>
        <dbReference type="ARBA" id="ARBA00023136"/>
    </source>
</evidence>
<dbReference type="EMBL" id="VBOS01000222">
    <property type="protein sequence ID" value="TMQ55314.1"/>
    <property type="molecule type" value="Genomic_DNA"/>
</dbReference>
<comment type="similarity">
    <text evidence="2 8">Belongs to the peptidase A24 family.</text>
</comment>
<comment type="catalytic activity">
    <reaction evidence="9">
        <text>Typically cleaves a -Gly-|-Phe- bond to release an N-terminal, basic peptide of 5-8 residues from type IV prepilin, and then N-methylates the new N-terminal amino group, the methyl donor being S-adenosyl-L-methionine.</text>
        <dbReference type="EC" id="3.4.23.43"/>
    </reaction>
</comment>
<keyword evidence="4" id="KW-0997">Cell inner membrane</keyword>
<feature type="domain" description="Prepilin type IV endopeptidase peptidase" evidence="11">
    <location>
        <begin position="110"/>
        <end position="213"/>
    </location>
</feature>
<dbReference type="PANTHER" id="PTHR30487">
    <property type="entry name" value="TYPE 4 PREPILIN-LIKE PROTEINS LEADER PEPTIDE-PROCESSING ENZYME"/>
    <property type="match status" value="1"/>
</dbReference>
<evidence type="ECO:0000256" key="1">
    <source>
        <dbReference type="ARBA" id="ARBA00004429"/>
    </source>
</evidence>
<keyword evidence="7 10" id="KW-0472">Membrane</keyword>
<dbReference type="InterPro" id="IPR050882">
    <property type="entry name" value="Prepilin_peptidase/N-MTase"/>
</dbReference>
<keyword evidence="9" id="KW-0511">Multifunctional enzyme</keyword>
<evidence type="ECO:0000256" key="4">
    <source>
        <dbReference type="ARBA" id="ARBA00022519"/>
    </source>
</evidence>
<keyword evidence="6 10" id="KW-1133">Transmembrane helix</keyword>
<accession>A0A538SVM1</accession>
<gene>
    <name evidence="13" type="ORF">E6K72_06575</name>
</gene>
<dbReference type="GO" id="GO:0005886">
    <property type="term" value="C:plasma membrane"/>
    <property type="evidence" value="ECO:0007669"/>
    <property type="project" value="UniProtKB-SubCell"/>
</dbReference>
<dbReference type="GO" id="GO:0006465">
    <property type="term" value="P:signal peptide processing"/>
    <property type="evidence" value="ECO:0007669"/>
    <property type="project" value="TreeGrafter"/>
</dbReference>
<keyword evidence="5 9" id="KW-0812">Transmembrane</keyword>
<feature type="transmembrane region" description="Helical" evidence="10">
    <location>
        <begin position="151"/>
        <end position="169"/>
    </location>
</feature>
<evidence type="ECO:0000256" key="5">
    <source>
        <dbReference type="ARBA" id="ARBA00022692"/>
    </source>
</evidence>
<evidence type="ECO:0000256" key="6">
    <source>
        <dbReference type="ARBA" id="ARBA00022989"/>
    </source>
</evidence>
<dbReference type="InterPro" id="IPR000045">
    <property type="entry name" value="Prepilin_IV_endopep_pep"/>
</dbReference>
<dbReference type="Gene3D" id="1.20.120.1220">
    <property type="match status" value="1"/>
</dbReference>
<comment type="function">
    <text evidence="9">Plays an essential role in type IV pili and type II pseudopili formation by proteolytically removing the leader sequence from substrate proteins and subsequently monomethylating the alpha-amino group of the newly exposed N-terminal phenylalanine.</text>
</comment>
<sequence length="259" mass="27609">MTPGLAILILLALLGLVMGSAVTALAHRVPRGRSWVRGRSACPACDARLEALDLVPLLSFIASRGRCRHCGARIAWRYPITEALCALWAVLLFRTQGLTPAYPFLALWGFLLIALMWIDLDFQLLPDALTFPGTLLALAAALQWPQGARHALLGVAAGSGLLWLLAWAWERFRKMEGLGSGDIKLAAMFGVVLGWKLSLLTVMIAALAGSLWGAVLIARGAASGKTALPFGTLLAPAAMAVLLWGEGWKNAYLVLFAGG</sequence>
<dbReference type="GO" id="GO:0032259">
    <property type="term" value="P:methylation"/>
    <property type="evidence" value="ECO:0007669"/>
    <property type="project" value="UniProtKB-KW"/>
</dbReference>
<proteinExistence type="inferred from homology"/>
<evidence type="ECO:0000259" key="11">
    <source>
        <dbReference type="Pfam" id="PF01478"/>
    </source>
</evidence>
<keyword evidence="9" id="KW-0808">Transferase</keyword>
<keyword evidence="9" id="KW-0378">Hydrolase</keyword>
<protein>
    <recommendedName>
        <fullName evidence="9">Prepilin leader peptidase/N-methyltransferase</fullName>
        <ecNumber evidence="9">2.1.1.-</ecNumber>
        <ecNumber evidence="9">3.4.23.43</ecNumber>
    </recommendedName>
</protein>
<comment type="caution">
    <text evidence="13">The sequence shown here is derived from an EMBL/GenBank/DDBJ whole genome shotgun (WGS) entry which is preliminary data.</text>
</comment>
<keyword evidence="9" id="KW-0489">Methyltransferase</keyword>
<dbReference type="EC" id="3.4.23.43" evidence="9"/>
<organism evidence="13 14">
    <name type="scientific">Eiseniibacteriota bacterium</name>
    <dbReference type="NCBI Taxonomy" id="2212470"/>
    <lineage>
        <taxon>Bacteria</taxon>
        <taxon>Candidatus Eiseniibacteriota</taxon>
    </lineage>
</organism>
<dbReference type="Pfam" id="PF01478">
    <property type="entry name" value="Peptidase_A24"/>
    <property type="match status" value="1"/>
</dbReference>